<dbReference type="OrthoDB" id="8451553at2"/>
<name>A0A547PH60_9RHOB</name>
<protein>
    <submittedName>
        <fullName evidence="2">Transposase</fullName>
    </submittedName>
</protein>
<evidence type="ECO:0000313" key="1">
    <source>
        <dbReference type="EMBL" id="TRD13121.1"/>
    </source>
</evidence>
<reference evidence="2 3" key="1">
    <citation type="submission" date="2019-06" db="EMBL/GenBank/DDBJ databases">
        <title>Paenimaribius caenipelagi gen. nov., sp. nov., isolated from a tidal flat.</title>
        <authorList>
            <person name="Yoon J.-H."/>
        </authorList>
    </citation>
    <scope>NUCLEOTIDE SEQUENCE [LARGE SCALE GENOMIC DNA]</scope>
    <source>
        <strain evidence="2 3">JBTF-M29</strain>
    </source>
</reference>
<dbReference type="AlphaFoldDB" id="A0A547PH60"/>
<dbReference type="Proteomes" id="UP000318590">
    <property type="component" value="Unassembled WGS sequence"/>
</dbReference>
<dbReference type="EMBL" id="VFSV01000137">
    <property type="protein sequence ID" value="TRD13446.1"/>
    <property type="molecule type" value="Genomic_DNA"/>
</dbReference>
<feature type="non-terminal residue" evidence="2">
    <location>
        <position position="51"/>
    </location>
</feature>
<gene>
    <name evidence="2" type="ORF">FEV53_20315</name>
    <name evidence="1" type="ORF">FEV53_20560</name>
</gene>
<dbReference type="EMBL" id="VFSV01000171">
    <property type="protein sequence ID" value="TRD13121.1"/>
    <property type="molecule type" value="Genomic_DNA"/>
</dbReference>
<organism evidence="2 3">
    <name type="scientific">Palleronia caenipelagi</name>
    <dbReference type="NCBI Taxonomy" id="2489174"/>
    <lineage>
        <taxon>Bacteria</taxon>
        <taxon>Pseudomonadati</taxon>
        <taxon>Pseudomonadota</taxon>
        <taxon>Alphaproteobacteria</taxon>
        <taxon>Rhodobacterales</taxon>
        <taxon>Roseobacteraceae</taxon>
        <taxon>Palleronia</taxon>
    </lineage>
</organism>
<sequence length="51" mass="5510">MSEKHGLPKSRKTWRKLHIGLDPGSGHIVTSNLTTEHVGDPGALPELLAQV</sequence>
<accession>A0A547PH60</accession>
<keyword evidence="3" id="KW-1185">Reference proteome</keyword>
<evidence type="ECO:0000313" key="2">
    <source>
        <dbReference type="EMBL" id="TRD13446.1"/>
    </source>
</evidence>
<comment type="caution">
    <text evidence="2">The sequence shown here is derived from an EMBL/GenBank/DDBJ whole genome shotgun (WGS) entry which is preliminary data.</text>
</comment>
<evidence type="ECO:0000313" key="3">
    <source>
        <dbReference type="Proteomes" id="UP000318590"/>
    </source>
</evidence>
<proteinExistence type="predicted"/>